<comment type="caution">
    <text evidence="1">The sequence shown here is derived from an EMBL/GenBank/DDBJ whole genome shotgun (WGS) entry which is preliminary data.</text>
</comment>
<dbReference type="RefSeq" id="WP_061410045.1">
    <property type="nucleotide sequence ID" value="NZ_KQ970762.1"/>
</dbReference>
<dbReference type="AlphaFoldDB" id="A0A139QLH5"/>
<dbReference type="OrthoDB" id="121684at2"/>
<dbReference type="Proteomes" id="UP000070353">
    <property type="component" value="Unassembled WGS sequence"/>
</dbReference>
<evidence type="ECO:0000313" key="2">
    <source>
        <dbReference type="Proteomes" id="UP000070353"/>
    </source>
</evidence>
<dbReference type="PATRIC" id="fig|1303.84.peg.2128"/>
<protein>
    <submittedName>
        <fullName evidence="1">Phage-associated protein</fullName>
    </submittedName>
</protein>
<sequence>MKYRKKPVVIEAVQFVDTEEAIDELCDFGLDPVRIDYADLSNPLLKIETLEGLMIATEGDYIIKGVQGEFYPCKPDIFAETYEKTEE</sequence>
<dbReference type="EMBL" id="LQZB01000205">
    <property type="protein sequence ID" value="KXU03183.1"/>
    <property type="molecule type" value="Genomic_DNA"/>
</dbReference>
<accession>A0A139QLH5</accession>
<name>A0A139QLH5_STROR</name>
<organism evidence="1 2">
    <name type="scientific">Streptococcus oralis</name>
    <dbReference type="NCBI Taxonomy" id="1303"/>
    <lineage>
        <taxon>Bacteria</taxon>
        <taxon>Bacillati</taxon>
        <taxon>Bacillota</taxon>
        <taxon>Bacilli</taxon>
        <taxon>Lactobacillales</taxon>
        <taxon>Streptococcaceae</taxon>
        <taxon>Streptococcus</taxon>
    </lineage>
</organism>
<reference evidence="1 2" key="1">
    <citation type="submission" date="2016-01" db="EMBL/GenBank/DDBJ databases">
        <title>Highly variable Streptococcus oralis are common among viridans streptococci isolated from primates.</title>
        <authorList>
            <person name="Denapaite D."/>
            <person name="Rieger M."/>
            <person name="Koendgen S."/>
            <person name="Brueckner R."/>
            <person name="Ochigava I."/>
            <person name="Kappeler P."/>
            <person name="Maetz-Rensing K."/>
            <person name="Leendertz F."/>
            <person name="Hakenbeck R."/>
        </authorList>
    </citation>
    <scope>NUCLEOTIDE SEQUENCE [LARGE SCALE GENOMIC DNA]</scope>
    <source>
        <strain evidence="1 2">DD24</strain>
    </source>
</reference>
<evidence type="ECO:0000313" key="1">
    <source>
        <dbReference type="EMBL" id="KXU03183.1"/>
    </source>
</evidence>
<proteinExistence type="predicted"/>
<gene>
    <name evidence="1" type="ORF">SORDD24_01931</name>
</gene>